<accession>A0A936Z1C8</accession>
<evidence type="ECO:0000313" key="2">
    <source>
        <dbReference type="EMBL" id="MBL0393308.1"/>
    </source>
</evidence>
<dbReference type="EMBL" id="JAEQNE010000005">
    <property type="protein sequence ID" value="MBL0393308.1"/>
    <property type="molecule type" value="Genomic_DNA"/>
</dbReference>
<keyword evidence="3" id="KW-1185">Reference proteome</keyword>
<sequence length="193" mass="21795">MTPNPSALRQINPGIGEEWQSRAGYNPRVILVRRAVSNLVFRFATVQGQAIHWFLRRNCSVTPAQLGWLYVSLCVVSLGIGAFFWVQGAVLVLPFTWVELAAVGVAFLAYARHAADREHILLQGRRLVVELESAGRLERAEFNRDWVRVEPAADDRSLIEVSGQGRRVNIGRYLRPELRPALARELRQALREA</sequence>
<feature type="transmembrane region" description="Helical" evidence="1">
    <location>
        <begin position="92"/>
        <end position="111"/>
    </location>
</feature>
<dbReference type="Pfam" id="PF10003">
    <property type="entry name" value="DUF2244"/>
    <property type="match status" value="1"/>
</dbReference>
<evidence type="ECO:0000256" key="1">
    <source>
        <dbReference type="SAM" id="Phobius"/>
    </source>
</evidence>
<name>A0A936Z1C8_9BURK</name>
<comment type="caution">
    <text evidence="2">The sequence shown here is derived from an EMBL/GenBank/DDBJ whole genome shotgun (WGS) entry which is preliminary data.</text>
</comment>
<keyword evidence="1" id="KW-0472">Membrane</keyword>
<dbReference type="InterPro" id="IPR019253">
    <property type="entry name" value="DUF2244_TM"/>
</dbReference>
<dbReference type="Proteomes" id="UP000599109">
    <property type="component" value="Unassembled WGS sequence"/>
</dbReference>
<dbReference type="AlphaFoldDB" id="A0A936Z1C8"/>
<protein>
    <submittedName>
        <fullName evidence="2">DUF2244 domain-containing protein</fullName>
    </submittedName>
</protein>
<feature type="transmembrane region" description="Helical" evidence="1">
    <location>
        <begin position="66"/>
        <end position="86"/>
    </location>
</feature>
<keyword evidence="1" id="KW-0812">Transmembrane</keyword>
<evidence type="ECO:0000313" key="3">
    <source>
        <dbReference type="Proteomes" id="UP000599109"/>
    </source>
</evidence>
<keyword evidence="1" id="KW-1133">Transmembrane helix</keyword>
<proteinExistence type="predicted"/>
<organism evidence="2 3">
    <name type="scientific">Ramlibacter monticola</name>
    <dbReference type="NCBI Taxonomy" id="1926872"/>
    <lineage>
        <taxon>Bacteria</taxon>
        <taxon>Pseudomonadati</taxon>
        <taxon>Pseudomonadota</taxon>
        <taxon>Betaproteobacteria</taxon>
        <taxon>Burkholderiales</taxon>
        <taxon>Comamonadaceae</taxon>
        <taxon>Ramlibacter</taxon>
    </lineage>
</organism>
<reference evidence="2 3" key="1">
    <citation type="journal article" date="2017" name="Int. J. Syst. Evol. Microbiol.">
        <title>Ramlibacter monticola sp. nov., isolated from forest soil.</title>
        <authorList>
            <person name="Chaudhary D.K."/>
            <person name="Kim J."/>
        </authorList>
    </citation>
    <scope>NUCLEOTIDE SEQUENCE [LARGE SCALE GENOMIC DNA]</scope>
    <source>
        <strain evidence="2 3">KACC 19175</strain>
    </source>
</reference>
<gene>
    <name evidence="2" type="ORF">JJ685_19380</name>
</gene>